<dbReference type="PROSITE" id="PS51421">
    <property type="entry name" value="RAS"/>
    <property type="match status" value="1"/>
</dbReference>
<keyword evidence="2" id="KW-0342">GTP-binding</keyword>
<feature type="domain" description="BTB" evidence="3">
    <location>
        <begin position="435"/>
        <end position="502"/>
    </location>
</feature>
<evidence type="ECO:0000313" key="5">
    <source>
        <dbReference type="Proteomes" id="UP001163046"/>
    </source>
</evidence>
<proteinExistence type="predicted"/>
<evidence type="ECO:0000256" key="1">
    <source>
        <dbReference type="ARBA" id="ARBA00022741"/>
    </source>
</evidence>
<dbReference type="SMART" id="SM00173">
    <property type="entry name" value="RAS"/>
    <property type="match status" value="1"/>
</dbReference>
<protein>
    <recommendedName>
        <fullName evidence="3">BTB domain-containing protein</fullName>
    </recommendedName>
</protein>
<dbReference type="InterPro" id="IPR003578">
    <property type="entry name" value="Small_GTPase_Rho"/>
</dbReference>
<keyword evidence="5" id="KW-1185">Reference proteome</keyword>
<dbReference type="PROSITE" id="PS50097">
    <property type="entry name" value="BTB"/>
    <property type="match status" value="2"/>
</dbReference>
<dbReference type="SMART" id="SM00174">
    <property type="entry name" value="RHO"/>
    <property type="match status" value="1"/>
</dbReference>
<dbReference type="CDD" id="cd00157">
    <property type="entry name" value="Rho"/>
    <property type="match status" value="1"/>
</dbReference>
<gene>
    <name evidence="4" type="ORF">OS493_016172</name>
</gene>
<keyword evidence="1" id="KW-0547">Nucleotide-binding</keyword>
<dbReference type="SUPFAM" id="SSF54695">
    <property type="entry name" value="POZ domain"/>
    <property type="match status" value="2"/>
</dbReference>
<dbReference type="Pfam" id="PF00071">
    <property type="entry name" value="Ras"/>
    <property type="match status" value="1"/>
</dbReference>
<dbReference type="GO" id="GO:0003924">
    <property type="term" value="F:GTPase activity"/>
    <property type="evidence" value="ECO:0007669"/>
    <property type="project" value="InterPro"/>
</dbReference>
<dbReference type="SMART" id="SM00225">
    <property type="entry name" value="BTB"/>
    <property type="match status" value="2"/>
</dbReference>
<dbReference type="Proteomes" id="UP001163046">
    <property type="component" value="Unassembled WGS sequence"/>
</dbReference>
<organism evidence="4 5">
    <name type="scientific">Desmophyllum pertusum</name>
    <dbReference type="NCBI Taxonomy" id="174260"/>
    <lineage>
        <taxon>Eukaryota</taxon>
        <taxon>Metazoa</taxon>
        <taxon>Cnidaria</taxon>
        <taxon>Anthozoa</taxon>
        <taxon>Hexacorallia</taxon>
        <taxon>Scleractinia</taxon>
        <taxon>Caryophylliina</taxon>
        <taxon>Caryophylliidae</taxon>
        <taxon>Desmophyllum</taxon>
    </lineage>
</organism>
<dbReference type="Gene3D" id="3.30.710.10">
    <property type="entry name" value="Potassium Channel Kv1.1, Chain A"/>
    <property type="match status" value="2"/>
</dbReference>
<dbReference type="InterPro" id="IPR000210">
    <property type="entry name" value="BTB/POZ_dom"/>
</dbReference>
<feature type="domain" description="BTB" evidence="3">
    <location>
        <begin position="243"/>
        <end position="372"/>
    </location>
</feature>
<dbReference type="GO" id="GO:0005525">
    <property type="term" value="F:GTP binding"/>
    <property type="evidence" value="ECO:0007669"/>
    <property type="project" value="UniProtKB-KW"/>
</dbReference>
<dbReference type="OrthoDB" id="10251809at2759"/>
<dbReference type="PROSITE" id="PS51419">
    <property type="entry name" value="RAB"/>
    <property type="match status" value="1"/>
</dbReference>
<dbReference type="SMART" id="SM00175">
    <property type="entry name" value="RAB"/>
    <property type="match status" value="1"/>
</dbReference>
<sequence>MRRLKIKVVGDGSVGKTSFLIHWYNENFASEDDTPLFPGRARILPSVQDTFFTNMTVDRVSYVLTFWDTICGADFLKFRPMEYEETDVFLVVFDISNPSSFQNVSTVWIPELKHYMPATPILVVGNKTDLRTASTAPDGMITIGKGRELAERLGTRYCESSAETGDGVHSVIDTAVRLAIMNQTPSKTKFKVFQWQRKAPKILRHGPDPPVLSPPDPMPQVKILPSTFTDDMKKMCRDEASNSDIRLLFNSNNHPLEAHKIILSIGSAVFRDFFLNNGEEAELSRLLSNADSCCCTTRENKPNGKKSNTKEALGTYLHSSVSNHQRLDFSPNLERKPKTKSKMCLHFNNSVSGRAFQHVLEFLYTGSPNVSADTDESLLTKVMSLSHRLRIPWLGQICENMTNGESYLNPSMVTILHEERSKIVKENFINKACFSDVIFHVKNTVLYAHRAVLMARSEVMAAMFGGGFSERDSLEVTIKVTTVKSFLALLVFLYTDTVPTDMTVSDYRELLVVADRFCLTQLISVCEAAITERIGTEIKKKRLNSVKCNDVINLLLTGQAHNAPQLARWCLYLITTNYPDFEACEDFDLIKGDNRRHVLEHRWPPLAYLKELEEFKRKTGRA</sequence>
<dbReference type="PROSITE" id="PS51420">
    <property type="entry name" value="RHO"/>
    <property type="match status" value="1"/>
</dbReference>
<evidence type="ECO:0000313" key="4">
    <source>
        <dbReference type="EMBL" id="KAJ7391882.1"/>
    </source>
</evidence>
<dbReference type="NCBIfam" id="TIGR00231">
    <property type="entry name" value="small_GTP"/>
    <property type="match status" value="1"/>
</dbReference>
<dbReference type="InterPro" id="IPR001806">
    <property type="entry name" value="Small_GTPase"/>
</dbReference>
<dbReference type="InterPro" id="IPR027417">
    <property type="entry name" value="P-loop_NTPase"/>
</dbReference>
<comment type="caution">
    <text evidence="4">The sequence shown here is derived from an EMBL/GenBank/DDBJ whole genome shotgun (WGS) entry which is preliminary data.</text>
</comment>
<reference evidence="4" key="1">
    <citation type="submission" date="2023-01" db="EMBL/GenBank/DDBJ databases">
        <title>Genome assembly of the deep-sea coral Lophelia pertusa.</title>
        <authorList>
            <person name="Herrera S."/>
            <person name="Cordes E."/>
        </authorList>
    </citation>
    <scope>NUCLEOTIDE SEQUENCE</scope>
    <source>
        <strain evidence="4">USNM1676648</strain>
        <tissue evidence="4">Polyp</tissue>
    </source>
</reference>
<dbReference type="InterPro" id="IPR005225">
    <property type="entry name" value="Small_GTP-bd"/>
</dbReference>
<evidence type="ECO:0000256" key="2">
    <source>
        <dbReference type="ARBA" id="ARBA00023134"/>
    </source>
</evidence>
<dbReference type="PRINTS" id="PR00449">
    <property type="entry name" value="RASTRNSFRMNG"/>
</dbReference>
<dbReference type="AlphaFoldDB" id="A0A9X0A1R0"/>
<dbReference type="SUPFAM" id="SSF52540">
    <property type="entry name" value="P-loop containing nucleoside triphosphate hydrolases"/>
    <property type="match status" value="1"/>
</dbReference>
<accession>A0A9X0A1R0</accession>
<dbReference type="Gene3D" id="3.40.50.300">
    <property type="entry name" value="P-loop containing nucleotide triphosphate hydrolases"/>
    <property type="match status" value="1"/>
</dbReference>
<dbReference type="EMBL" id="MU825404">
    <property type="protein sequence ID" value="KAJ7391882.1"/>
    <property type="molecule type" value="Genomic_DNA"/>
</dbReference>
<name>A0A9X0A1R0_9CNID</name>
<dbReference type="PANTHER" id="PTHR24072">
    <property type="entry name" value="RHO FAMILY GTPASE"/>
    <property type="match status" value="1"/>
</dbReference>
<dbReference type="Pfam" id="PF00651">
    <property type="entry name" value="BTB"/>
    <property type="match status" value="2"/>
</dbReference>
<dbReference type="GO" id="GO:0007264">
    <property type="term" value="P:small GTPase-mediated signal transduction"/>
    <property type="evidence" value="ECO:0007669"/>
    <property type="project" value="InterPro"/>
</dbReference>
<dbReference type="InterPro" id="IPR011333">
    <property type="entry name" value="SKP1/BTB/POZ_sf"/>
</dbReference>
<dbReference type="CDD" id="cd18499">
    <property type="entry name" value="BACK_RHOBTB"/>
    <property type="match status" value="1"/>
</dbReference>
<evidence type="ECO:0000259" key="3">
    <source>
        <dbReference type="PROSITE" id="PS50097"/>
    </source>
</evidence>